<protein>
    <submittedName>
        <fullName evidence="1">Uncharacterized protein</fullName>
    </submittedName>
</protein>
<sequence length="177" mass="20803">MYPQEQQQLDNYEKESTTSAMDLVVKKSPATIETTVNIRSIYCYPEISQRTIDRVVIDKMEHLKAICNQQEEYYVHQMLIENPVVIERRVMPTTFSDTSSCNRSDACDNMQRKYRAEACRRSRHNNKVKKVKMQLRHKFMASKLMKSQAMLKSLKDIVAQVETKLYLILIIILYVCV</sequence>
<evidence type="ECO:0000313" key="2">
    <source>
        <dbReference type="Proteomes" id="UP000078200"/>
    </source>
</evidence>
<proteinExistence type="predicted"/>
<dbReference type="VEuPathDB" id="VectorBase:GAUT015886"/>
<name>A0A1A9UUK2_GLOAU</name>
<accession>A0A1A9UUK2</accession>
<dbReference type="Proteomes" id="UP000078200">
    <property type="component" value="Unassembled WGS sequence"/>
</dbReference>
<dbReference type="EnsemblMetazoa" id="GAUT015886-RA">
    <property type="protein sequence ID" value="GAUT015886-PA"/>
    <property type="gene ID" value="GAUT015886"/>
</dbReference>
<keyword evidence="2" id="KW-1185">Reference proteome</keyword>
<evidence type="ECO:0000313" key="1">
    <source>
        <dbReference type="EnsemblMetazoa" id="GAUT015886-PA"/>
    </source>
</evidence>
<reference evidence="1" key="1">
    <citation type="submission" date="2020-05" db="UniProtKB">
        <authorList>
            <consortium name="EnsemblMetazoa"/>
        </authorList>
    </citation>
    <scope>IDENTIFICATION</scope>
    <source>
        <strain evidence="1">TTRI</strain>
    </source>
</reference>
<organism evidence="1 2">
    <name type="scientific">Glossina austeni</name>
    <name type="common">Savannah tsetse fly</name>
    <dbReference type="NCBI Taxonomy" id="7395"/>
    <lineage>
        <taxon>Eukaryota</taxon>
        <taxon>Metazoa</taxon>
        <taxon>Ecdysozoa</taxon>
        <taxon>Arthropoda</taxon>
        <taxon>Hexapoda</taxon>
        <taxon>Insecta</taxon>
        <taxon>Pterygota</taxon>
        <taxon>Neoptera</taxon>
        <taxon>Endopterygota</taxon>
        <taxon>Diptera</taxon>
        <taxon>Brachycera</taxon>
        <taxon>Muscomorpha</taxon>
        <taxon>Hippoboscoidea</taxon>
        <taxon>Glossinidae</taxon>
        <taxon>Glossina</taxon>
    </lineage>
</organism>
<dbReference type="AlphaFoldDB" id="A0A1A9UUK2"/>